<proteinExistence type="predicted"/>
<dbReference type="AlphaFoldDB" id="A0A1Y1UJC7"/>
<dbReference type="Pfam" id="PF12796">
    <property type="entry name" value="Ank_2"/>
    <property type="match status" value="1"/>
</dbReference>
<dbReference type="RefSeq" id="XP_021871634.1">
    <property type="nucleotide sequence ID" value="XM_022015508.1"/>
</dbReference>
<dbReference type="InParanoid" id="A0A1Y1UJC7"/>
<keyword evidence="2 3" id="KW-0040">ANK repeat</keyword>
<dbReference type="Gene3D" id="1.25.40.20">
    <property type="entry name" value="Ankyrin repeat-containing domain"/>
    <property type="match status" value="1"/>
</dbReference>
<dbReference type="PROSITE" id="PS50088">
    <property type="entry name" value="ANK_REPEAT"/>
    <property type="match status" value="1"/>
</dbReference>
<dbReference type="OrthoDB" id="10057496at2759"/>
<organism evidence="5 6">
    <name type="scientific">Kockovaella imperatae</name>
    <dbReference type="NCBI Taxonomy" id="4999"/>
    <lineage>
        <taxon>Eukaryota</taxon>
        <taxon>Fungi</taxon>
        <taxon>Dikarya</taxon>
        <taxon>Basidiomycota</taxon>
        <taxon>Agaricomycotina</taxon>
        <taxon>Tremellomycetes</taxon>
        <taxon>Tremellales</taxon>
        <taxon>Cuniculitremaceae</taxon>
        <taxon>Kockovaella</taxon>
    </lineage>
</organism>
<dbReference type="SMART" id="SM00248">
    <property type="entry name" value="ANK"/>
    <property type="match status" value="2"/>
</dbReference>
<evidence type="ECO:0000256" key="4">
    <source>
        <dbReference type="SAM" id="MobiDB-lite"/>
    </source>
</evidence>
<dbReference type="PANTHER" id="PTHR24198:SF165">
    <property type="entry name" value="ANKYRIN REPEAT-CONTAINING PROTEIN-RELATED"/>
    <property type="match status" value="1"/>
</dbReference>
<evidence type="ECO:0000256" key="3">
    <source>
        <dbReference type="PROSITE-ProRule" id="PRU00023"/>
    </source>
</evidence>
<dbReference type="PROSITE" id="PS50297">
    <property type="entry name" value="ANK_REP_REGION"/>
    <property type="match status" value="1"/>
</dbReference>
<comment type="caution">
    <text evidence="5">The sequence shown here is derived from an EMBL/GenBank/DDBJ whole genome shotgun (WGS) entry which is preliminary data.</text>
</comment>
<sequence>MSQPSAEEVEEFMLSCRYGEIDEVKMFTDKYGNAGVEAARDDRGNTALHMCSANGHIDILNLLLPLCSAALVSQPNDNGSPPLHWAIVNNHLNCVQALVELSPEKGGGLKLVKQTNSVGRDAFAEAVFAGEGREEVAGWLEGYLYREEGIPDEEMGDEDVKEEATDEMVADDDVQGTGVGPDAETQMVQDIQKVDLNPS</sequence>
<dbReference type="STRING" id="4999.A0A1Y1UJC7"/>
<feature type="repeat" description="ANK" evidence="3">
    <location>
        <begin position="43"/>
        <end position="64"/>
    </location>
</feature>
<evidence type="ECO:0000313" key="6">
    <source>
        <dbReference type="Proteomes" id="UP000193218"/>
    </source>
</evidence>
<dbReference type="Pfam" id="PF00023">
    <property type="entry name" value="Ank"/>
    <property type="match status" value="1"/>
</dbReference>
<dbReference type="InterPro" id="IPR002110">
    <property type="entry name" value="Ankyrin_rpt"/>
</dbReference>
<dbReference type="PANTHER" id="PTHR24198">
    <property type="entry name" value="ANKYRIN REPEAT AND PROTEIN KINASE DOMAIN-CONTAINING PROTEIN"/>
    <property type="match status" value="1"/>
</dbReference>
<gene>
    <name evidence="5" type="ORF">BD324DRAFT_622730</name>
</gene>
<dbReference type="Proteomes" id="UP000193218">
    <property type="component" value="Unassembled WGS sequence"/>
</dbReference>
<feature type="compositionally biased region" description="Acidic residues" evidence="4">
    <location>
        <begin position="151"/>
        <end position="174"/>
    </location>
</feature>
<evidence type="ECO:0000256" key="2">
    <source>
        <dbReference type="ARBA" id="ARBA00023043"/>
    </source>
</evidence>
<dbReference type="GeneID" id="33557317"/>
<feature type="region of interest" description="Disordered" evidence="4">
    <location>
        <begin position="151"/>
        <end position="199"/>
    </location>
</feature>
<evidence type="ECO:0000256" key="1">
    <source>
        <dbReference type="ARBA" id="ARBA00022737"/>
    </source>
</evidence>
<keyword evidence="6" id="KW-1185">Reference proteome</keyword>
<name>A0A1Y1UJC7_9TREE</name>
<reference evidence="5 6" key="1">
    <citation type="submission" date="2017-03" db="EMBL/GenBank/DDBJ databases">
        <title>Widespread Adenine N6-methylation of Active Genes in Fungi.</title>
        <authorList>
            <consortium name="DOE Joint Genome Institute"/>
            <person name="Mondo S.J."/>
            <person name="Dannebaum R.O."/>
            <person name="Kuo R.C."/>
            <person name="Louie K.B."/>
            <person name="Bewick A.J."/>
            <person name="Labutti K."/>
            <person name="Haridas S."/>
            <person name="Kuo A."/>
            <person name="Salamov A."/>
            <person name="Ahrendt S.R."/>
            <person name="Lau R."/>
            <person name="Bowen B.P."/>
            <person name="Lipzen A."/>
            <person name="Sullivan W."/>
            <person name="Andreopoulos W.B."/>
            <person name="Clum A."/>
            <person name="Lindquist E."/>
            <person name="Daum C."/>
            <person name="Northen T.R."/>
            <person name="Ramamoorthy G."/>
            <person name="Schmitz R.J."/>
            <person name="Gryganskyi A."/>
            <person name="Culley D."/>
            <person name="Magnuson J."/>
            <person name="James T.Y."/>
            <person name="O'Malley M.A."/>
            <person name="Stajich J.E."/>
            <person name="Spatafora J.W."/>
            <person name="Visel A."/>
            <person name="Grigoriev I.V."/>
        </authorList>
    </citation>
    <scope>NUCLEOTIDE SEQUENCE [LARGE SCALE GENOMIC DNA]</scope>
    <source>
        <strain evidence="5 6">NRRL Y-17943</strain>
    </source>
</reference>
<dbReference type="EMBL" id="NBSH01000005">
    <property type="protein sequence ID" value="ORX37647.1"/>
    <property type="molecule type" value="Genomic_DNA"/>
</dbReference>
<evidence type="ECO:0000313" key="5">
    <source>
        <dbReference type="EMBL" id="ORX37647.1"/>
    </source>
</evidence>
<dbReference type="SUPFAM" id="SSF48403">
    <property type="entry name" value="Ankyrin repeat"/>
    <property type="match status" value="1"/>
</dbReference>
<keyword evidence="1" id="KW-0677">Repeat</keyword>
<dbReference type="InterPro" id="IPR036770">
    <property type="entry name" value="Ankyrin_rpt-contain_sf"/>
</dbReference>
<accession>A0A1Y1UJC7</accession>
<protein>
    <submittedName>
        <fullName evidence="5">Uncharacterized protein</fullName>
    </submittedName>
</protein>